<evidence type="ECO:0000313" key="2">
    <source>
        <dbReference type="EMBL" id="MBC2959921.1"/>
    </source>
</evidence>
<feature type="transmembrane region" description="Helical" evidence="1">
    <location>
        <begin position="70"/>
        <end position="93"/>
    </location>
</feature>
<accession>A0ABR6U7T4</accession>
<keyword evidence="1" id="KW-0472">Membrane</keyword>
<evidence type="ECO:0000313" key="3">
    <source>
        <dbReference type="Proteomes" id="UP000604001"/>
    </source>
</evidence>
<feature type="transmembrane region" description="Helical" evidence="1">
    <location>
        <begin position="34"/>
        <end position="58"/>
    </location>
</feature>
<comment type="caution">
    <text evidence="2">The sequence shown here is derived from an EMBL/GenBank/DDBJ whole genome shotgun (WGS) entry which is preliminary data.</text>
</comment>
<proteinExistence type="predicted"/>
<keyword evidence="3" id="KW-1185">Reference proteome</keyword>
<name>A0ABR6U7T4_9ACTN</name>
<organism evidence="2 3">
    <name type="scientific">Nocardioides deserti</name>
    <dbReference type="NCBI Taxonomy" id="1588644"/>
    <lineage>
        <taxon>Bacteria</taxon>
        <taxon>Bacillati</taxon>
        <taxon>Actinomycetota</taxon>
        <taxon>Actinomycetes</taxon>
        <taxon>Propionibacteriales</taxon>
        <taxon>Nocardioidaceae</taxon>
        <taxon>Nocardioides</taxon>
    </lineage>
</organism>
<keyword evidence="1" id="KW-1133">Transmembrane helix</keyword>
<keyword evidence="1" id="KW-0812">Transmembrane</keyword>
<evidence type="ECO:0000256" key="1">
    <source>
        <dbReference type="SAM" id="Phobius"/>
    </source>
</evidence>
<dbReference type="EMBL" id="JACMYC010000003">
    <property type="protein sequence ID" value="MBC2959921.1"/>
    <property type="molecule type" value="Genomic_DNA"/>
</dbReference>
<dbReference type="RefSeq" id="WP_186345186.1">
    <property type="nucleotide sequence ID" value="NZ_BMMR01000003.1"/>
</dbReference>
<protein>
    <submittedName>
        <fullName evidence="2">Uncharacterized protein</fullName>
    </submittedName>
</protein>
<feature type="transmembrane region" description="Helical" evidence="1">
    <location>
        <begin position="105"/>
        <end position="126"/>
    </location>
</feature>
<reference evidence="2 3" key="1">
    <citation type="submission" date="2020-08" db="EMBL/GenBank/DDBJ databases">
        <title>novel species in genus Nocardioides.</title>
        <authorList>
            <person name="Zhang G."/>
        </authorList>
    </citation>
    <scope>NUCLEOTIDE SEQUENCE [LARGE SCALE GENOMIC DNA]</scope>
    <source>
        <strain evidence="2 3">SC8A-24</strain>
    </source>
</reference>
<dbReference type="Proteomes" id="UP000604001">
    <property type="component" value="Unassembled WGS sequence"/>
</dbReference>
<sequence>MTARVALGALGVALTAYGGWLLVTRESDLLDVATWLVAGAVLHDAVLVPTVLVLGVVATRWLPWAARGPAAAGLVVLGSVTLLAVPVLGRFGARADNPTLLDRDYTAGWLVLAGLVLAGVVTATLVRSRLGARRVERGSNTRSG</sequence>
<gene>
    <name evidence="2" type="ORF">H7344_06400</name>
</gene>